<protein>
    <submittedName>
        <fullName evidence="1">Uncharacterized protein</fullName>
    </submittedName>
</protein>
<organism evidence="1 2">
    <name type="scientific">Trichothecium roseum</name>
    <dbReference type="NCBI Taxonomy" id="47278"/>
    <lineage>
        <taxon>Eukaryota</taxon>
        <taxon>Fungi</taxon>
        <taxon>Dikarya</taxon>
        <taxon>Ascomycota</taxon>
        <taxon>Pezizomycotina</taxon>
        <taxon>Sordariomycetes</taxon>
        <taxon>Hypocreomycetidae</taxon>
        <taxon>Hypocreales</taxon>
        <taxon>Hypocreales incertae sedis</taxon>
        <taxon>Trichothecium</taxon>
    </lineage>
</organism>
<dbReference type="EMBL" id="CM047948">
    <property type="protein sequence ID" value="KAI9896314.1"/>
    <property type="molecule type" value="Genomic_DNA"/>
</dbReference>
<sequence length="548" mass="59624">MATNASNEVTAVEGRRETYDSNMATSVSDVEKQPNEVSEQARPEGLVQEEEADVEKQTAAGATATGTGRNDDQGTNVVDWDGDDDPHNPYNWAGWLKFLNCFLVSALSFMTPLASSMFAPGVPDIMREFGETNTQLGSLVVSIYVLGFAAGPLIFAPLSELYGRLVVYHGTNIGFLAFMIACSRAPSFNILIAFRFLAGLFGSVPLTNGGGSIADMIVQEKRGVAMSAFAVGPLLGPIIGPVAGGYVTDALGWRWVFYILAMVSGAITGTFFLFARETYAPFLLARKTKKLRKQTGNAALRSRLDPGLRPRDYFKRGLLRPLKMTVFSPICVIAGVYVALAYAYMYIMFTSLSPLFQLIYHFSVGEAGLSFLGLGVGSMLGVLYFSRSSDRFIRKKAEEDRLAAEAEGREPGGMKPEYRLPPLKYGGLLLPVGLFIYGWTAEYEVHWIAPIIGTAVMGVANLVIFMSLQMYLVDAFTIYAASALASNAVLRSILGAVLPLAAPSMYDRLGLGWGNSLLGFIALVMVPAPWVVLRYGEYLRTRFAIKDL</sequence>
<name>A0ACC0UQB8_9HYPO</name>
<dbReference type="Proteomes" id="UP001163324">
    <property type="component" value="Chromosome 9"/>
</dbReference>
<accession>A0ACC0UQB8</accession>
<keyword evidence="2" id="KW-1185">Reference proteome</keyword>
<reference evidence="1" key="1">
    <citation type="submission" date="2022-10" db="EMBL/GenBank/DDBJ databases">
        <title>Complete Genome of Trichothecium roseum strain YXFP-22015, a Plant Pathogen Isolated from Citrus.</title>
        <authorList>
            <person name="Wang Y."/>
            <person name="Zhu L."/>
        </authorList>
    </citation>
    <scope>NUCLEOTIDE SEQUENCE</scope>
    <source>
        <strain evidence="1">YXFP-22015</strain>
    </source>
</reference>
<gene>
    <name evidence="1" type="ORF">N3K66_008486</name>
</gene>
<comment type="caution">
    <text evidence="1">The sequence shown here is derived from an EMBL/GenBank/DDBJ whole genome shotgun (WGS) entry which is preliminary data.</text>
</comment>
<evidence type="ECO:0000313" key="2">
    <source>
        <dbReference type="Proteomes" id="UP001163324"/>
    </source>
</evidence>
<proteinExistence type="predicted"/>
<evidence type="ECO:0000313" key="1">
    <source>
        <dbReference type="EMBL" id="KAI9896314.1"/>
    </source>
</evidence>